<accession>K6HA22</accession>
<sequence>METYLLKISSDAGVMNGPSKITTFNIKLMTRITKIWTYHFNGGQGRQPGTISLVNLDSGATVGTWQAVGTHHMFDSTPGSIWPSKGDGPPFLYWTAKPGIILAPGRYEVRDSDPASWSCNQETDNRGVAWVYGIVK</sequence>
<reference evidence="1 2" key="1">
    <citation type="submission" date="2012-07" db="EMBL/GenBank/DDBJ databases">
        <title>Draft genome sequence of Desulfovibrio magneticus str. Maddingley MBC34 obtained from a metagenomic sequence of a methanogenic enrichment isolated from coal-seam formation water in Victoria, Australia.</title>
        <authorList>
            <person name="Greenfield P."/>
            <person name="Hendry P."/>
            <person name="Li D."/>
            <person name="Rosewarne C.P."/>
            <person name="Tran-Dinh N."/>
            <person name="Elbourne L.D.H."/>
            <person name="Paulsen I.T."/>
            <person name="Midgley D.J."/>
        </authorList>
    </citation>
    <scope>NUCLEOTIDE SEQUENCE [LARGE SCALE GENOMIC DNA]</scope>
    <source>
        <strain evidence="2">Maddingley MBC34</strain>
    </source>
</reference>
<proteinExistence type="predicted"/>
<dbReference type="PATRIC" id="fig|1206767.3.peg.1887"/>
<dbReference type="AlphaFoldDB" id="K6HA22"/>
<organism evidence="1 2">
    <name type="scientific">Solidesulfovibrio magneticus str. Maddingley MBC34</name>
    <dbReference type="NCBI Taxonomy" id="1206767"/>
    <lineage>
        <taxon>Bacteria</taxon>
        <taxon>Pseudomonadati</taxon>
        <taxon>Thermodesulfobacteriota</taxon>
        <taxon>Desulfovibrionia</taxon>
        <taxon>Desulfovibrionales</taxon>
        <taxon>Desulfovibrionaceae</taxon>
        <taxon>Solidesulfovibrio</taxon>
    </lineage>
</organism>
<gene>
    <name evidence="1" type="ORF">B193_1937</name>
</gene>
<evidence type="ECO:0000313" key="1">
    <source>
        <dbReference type="EMBL" id="EKO39343.1"/>
    </source>
</evidence>
<protein>
    <submittedName>
        <fullName evidence="1">Uncharacterized protein</fullName>
    </submittedName>
</protein>
<name>K6HA22_9BACT</name>
<comment type="caution">
    <text evidence="1">The sequence shown here is derived from an EMBL/GenBank/DDBJ whole genome shotgun (WGS) entry which is preliminary data.</text>
</comment>
<dbReference type="Proteomes" id="UP000006272">
    <property type="component" value="Unassembled WGS sequence"/>
</dbReference>
<evidence type="ECO:0000313" key="2">
    <source>
        <dbReference type="Proteomes" id="UP000006272"/>
    </source>
</evidence>
<dbReference type="EMBL" id="ALAO01000149">
    <property type="protein sequence ID" value="EKO39343.1"/>
    <property type="molecule type" value="Genomic_DNA"/>
</dbReference>